<dbReference type="PANTHER" id="PTHR46494">
    <property type="entry name" value="CORA FAMILY METAL ION TRANSPORTER (EUROFUNG)"/>
    <property type="match status" value="1"/>
</dbReference>
<name>A0ABT8EN40_9BURK</name>
<gene>
    <name evidence="9" type="ORF">LMS43_15660</name>
</gene>
<comment type="subcellular location">
    <subcellularLocation>
        <location evidence="1">Cell membrane</location>
        <topology evidence="1">Multi-pass membrane protein</topology>
    </subcellularLocation>
</comment>
<evidence type="ECO:0000256" key="5">
    <source>
        <dbReference type="ARBA" id="ARBA00022692"/>
    </source>
</evidence>
<evidence type="ECO:0000256" key="8">
    <source>
        <dbReference type="SAM" id="Phobius"/>
    </source>
</evidence>
<evidence type="ECO:0000256" key="1">
    <source>
        <dbReference type="ARBA" id="ARBA00004651"/>
    </source>
</evidence>
<keyword evidence="10" id="KW-1185">Reference proteome</keyword>
<dbReference type="InterPro" id="IPR045863">
    <property type="entry name" value="CorA_TM1_TM2"/>
</dbReference>
<feature type="transmembrane region" description="Helical" evidence="8">
    <location>
        <begin position="276"/>
        <end position="295"/>
    </location>
</feature>
<dbReference type="EMBL" id="JAJHNU010000005">
    <property type="protein sequence ID" value="MDN4122727.1"/>
    <property type="molecule type" value="Genomic_DNA"/>
</dbReference>
<protein>
    <submittedName>
        <fullName evidence="9">Magnesium and cobalt transport protein CorA</fullName>
    </submittedName>
</protein>
<evidence type="ECO:0000256" key="4">
    <source>
        <dbReference type="ARBA" id="ARBA00022475"/>
    </source>
</evidence>
<comment type="similarity">
    <text evidence="2">Belongs to the CorA metal ion transporter (MIT) (TC 1.A.35) family.</text>
</comment>
<evidence type="ECO:0000256" key="3">
    <source>
        <dbReference type="ARBA" id="ARBA00022448"/>
    </source>
</evidence>
<dbReference type="RefSeq" id="WP_266123752.1">
    <property type="nucleotide sequence ID" value="NZ_JAJHNU010000005.1"/>
</dbReference>
<accession>A0ABT8EN40</accession>
<dbReference type="InterPro" id="IPR045861">
    <property type="entry name" value="CorA_cytoplasmic_dom"/>
</dbReference>
<sequence>MSASKQQESKPIGVRAQVWYRPGQAARQIETGEVPKILAQAEGLLWTGLYNPEPQMLHEAGQAYGLPADAIEELLTPHKRPKLIEYGDFLLVVVITVGLKDKRPVFGETQLLIGKNFLLTIRRSSLIHHSDLRARLENAPDLLARGPDYVASELLDLIVDHYLQALDVLERAVESIEQQFLLHGFRETDVRRIYRLRRDLLRTHTVVTPLAEICQRLSRIESEVIDVHARAYYLEVSDRVRRTSEFIYALREAVAFAFEGGMMIEQMKQTDTGRKLAAWAAILAVPTALAGIYGMNFKIMPELEWTLGYPFILSVMGGVCGTLYWKFKKMKWL</sequence>
<dbReference type="Gene3D" id="1.20.58.340">
    <property type="entry name" value="Magnesium transport protein CorA, transmembrane region"/>
    <property type="match status" value="2"/>
</dbReference>
<dbReference type="SUPFAM" id="SSF143865">
    <property type="entry name" value="CorA soluble domain-like"/>
    <property type="match status" value="1"/>
</dbReference>
<keyword evidence="4" id="KW-1003">Cell membrane</keyword>
<feature type="transmembrane region" description="Helical" evidence="8">
    <location>
        <begin position="307"/>
        <end position="325"/>
    </location>
</feature>
<keyword evidence="5 8" id="KW-0812">Transmembrane</keyword>
<dbReference type="PANTHER" id="PTHR46494:SF1">
    <property type="entry name" value="CORA FAMILY METAL ION TRANSPORTER (EUROFUNG)"/>
    <property type="match status" value="1"/>
</dbReference>
<comment type="caution">
    <text evidence="9">The sequence shown here is derived from an EMBL/GenBank/DDBJ whole genome shotgun (WGS) entry which is preliminary data.</text>
</comment>
<keyword evidence="7 8" id="KW-0472">Membrane</keyword>
<organism evidence="9 10">
    <name type="scientific">Alcaligenes endophyticus</name>
    <dbReference type="NCBI Taxonomy" id="1929088"/>
    <lineage>
        <taxon>Bacteria</taxon>
        <taxon>Pseudomonadati</taxon>
        <taxon>Pseudomonadota</taxon>
        <taxon>Betaproteobacteria</taxon>
        <taxon>Burkholderiales</taxon>
        <taxon>Alcaligenaceae</taxon>
        <taxon>Alcaligenes</taxon>
    </lineage>
</organism>
<evidence type="ECO:0000256" key="7">
    <source>
        <dbReference type="ARBA" id="ARBA00023136"/>
    </source>
</evidence>
<keyword evidence="6 8" id="KW-1133">Transmembrane helix</keyword>
<proteinExistence type="inferred from homology"/>
<keyword evidence="3" id="KW-0813">Transport</keyword>
<evidence type="ECO:0000256" key="6">
    <source>
        <dbReference type="ARBA" id="ARBA00022989"/>
    </source>
</evidence>
<dbReference type="SUPFAM" id="SSF144083">
    <property type="entry name" value="Magnesium transport protein CorA, transmembrane region"/>
    <property type="match status" value="1"/>
</dbReference>
<reference evidence="9" key="1">
    <citation type="submission" date="2021-11" db="EMBL/GenBank/DDBJ databases">
        <title>Draft genome sequence of Alcaligenes endophyticus type strain CCUG 75668T.</title>
        <authorList>
            <person name="Salva-Serra F."/>
            <person name="Duran R.E."/>
            <person name="Seeger M."/>
            <person name="Moore E.R.B."/>
            <person name="Jaen-Luchoro D."/>
        </authorList>
    </citation>
    <scope>NUCLEOTIDE SEQUENCE</scope>
    <source>
        <strain evidence="9">CCUG 75668</strain>
    </source>
</reference>
<evidence type="ECO:0000313" key="9">
    <source>
        <dbReference type="EMBL" id="MDN4122727.1"/>
    </source>
</evidence>
<dbReference type="Proteomes" id="UP001168613">
    <property type="component" value="Unassembled WGS sequence"/>
</dbReference>
<dbReference type="CDD" id="cd12830">
    <property type="entry name" value="MtCorA-like"/>
    <property type="match status" value="1"/>
</dbReference>
<dbReference type="Pfam" id="PF01544">
    <property type="entry name" value="CorA"/>
    <property type="match status" value="1"/>
</dbReference>
<evidence type="ECO:0000313" key="10">
    <source>
        <dbReference type="Proteomes" id="UP001168613"/>
    </source>
</evidence>
<evidence type="ECO:0000256" key="2">
    <source>
        <dbReference type="ARBA" id="ARBA00009765"/>
    </source>
</evidence>
<dbReference type="InterPro" id="IPR002523">
    <property type="entry name" value="MgTranspt_CorA/ZnTranspt_ZntB"/>
</dbReference>
<dbReference type="Gene3D" id="3.30.460.20">
    <property type="entry name" value="CorA soluble domain-like"/>
    <property type="match status" value="1"/>
</dbReference>